<gene>
    <name evidence="2" type="ORF">MHBO_004090</name>
</gene>
<dbReference type="SUPFAM" id="SSF51556">
    <property type="entry name" value="Metallo-dependent hydrolases"/>
    <property type="match status" value="1"/>
</dbReference>
<dbReference type="Proteomes" id="UP001439008">
    <property type="component" value="Unassembled WGS sequence"/>
</dbReference>
<proteinExistence type="predicted"/>
<accession>A0ABV2ASD7</accession>
<dbReference type="Gene3D" id="3.20.20.140">
    <property type="entry name" value="Metal-dependent hydrolases"/>
    <property type="match status" value="1"/>
</dbReference>
<keyword evidence="1" id="KW-0378">Hydrolase</keyword>
<keyword evidence="3" id="KW-1185">Reference proteome</keyword>
<dbReference type="PROSITE" id="PS01090">
    <property type="entry name" value="TATD_2"/>
    <property type="match status" value="1"/>
</dbReference>
<dbReference type="EMBL" id="JBDODL010003122">
    <property type="protein sequence ID" value="MES1922575.1"/>
    <property type="molecule type" value="Genomic_DNA"/>
</dbReference>
<dbReference type="Pfam" id="PF01026">
    <property type="entry name" value="TatD_DNase"/>
    <property type="match status" value="1"/>
</dbReference>
<dbReference type="InterPro" id="IPR032466">
    <property type="entry name" value="Metal_Hydrolase"/>
</dbReference>
<dbReference type="InterPro" id="IPR018228">
    <property type="entry name" value="DNase_TatD-rel_CS"/>
</dbReference>
<evidence type="ECO:0000256" key="1">
    <source>
        <dbReference type="ARBA" id="ARBA00022801"/>
    </source>
</evidence>
<dbReference type="PANTHER" id="PTHR46363">
    <property type="entry name" value="DEOXYRIBONUCLEASE TATDN2-RELATED"/>
    <property type="match status" value="1"/>
</dbReference>
<protein>
    <submittedName>
        <fullName evidence="2">Uncharacterized protein</fullName>
    </submittedName>
</protein>
<name>A0ABV2ASD7_9EUKA</name>
<organism evidence="2 3">
    <name type="scientific">Bonamia ostreae</name>
    <dbReference type="NCBI Taxonomy" id="126728"/>
    <lineage>
        <taxon>Eukaryota</taxon>
        <taxon>Sar</taxon>
        <taxon>Rhizaria</taxon>
        <taxon>Endomyxa</taxon>
        <taxon>Ascetosporea</taxon>
        <taxon>Haplosporida</taxon>
        <taxon>Bonamia</taxon>
    </lineage>
</organism>
<dbReference type="PANTHER" id="PTHR46363:SF1">
    <property type="entry name" value="DEOXYRIBONUCLEASE TATDN2-RELATED"/>
    <property type="match status" value="1"/>
</dbReference>
<evidence type="ECO:0000313" key="2">
    <source>
        <dbReference type="EMBL" id="MES1922575.1"/>
    </source>
</evidence>
<dbReference type="InterPro" id="IPR001130">
    <property type="entry name" value="TatD-like"/>
</dbReference>
<comment type="caution">
    <text evidence="2">The sequence shown here is derived from an EMBL/GenBank/DDBJ whole genome shotgun (WGS) entry which is preliminary data.</text>
</comment>
<reference evidence="2 3" key="1">
    <citation type="journal article" date="2024" name="BMC Biol.">
        <title>Comparative genomics of Ascetosporea gives new insight into the evolutionary basis for animal parasitism in Rhizaria.</title>
        <authorList>
            <person name="Hiltunen Thoren M."/>
            <person name="Onut-Brannstrom I."/>
            <person name="Alfjorden A."/>
            <person name="Peckova H."/>
            <person name="Swords F."/>
            <person name="Hooper C."/>
            <person name="Holzer A.S."/>
            <person name="Bass D."/>
            <person name="Burki F."/>
        </authorList>
    </citation>
    <scope>NUCLEOTIDE SEQUENCE [LARGE SCALE GENOMIC DNA]</scope>
    <source>
        <strain evidence="2">20-A016</strain>
    </source>
</reference>
<evidence type="ECO:0000313" key="3">
    <source>
        <dbReference type="Proteomes" id="UP001439008"/>
    </source>
</evidence>
<sequence>MSTVRLALLHTQEEVPLVLHLRGAREDTSRIVRVSVKRQCVTRWYHAYTIHVYCFPDGIEEYRTWRNDYTRLCFGFTRLVTNFKPEQILIIREIRGGDILLESYVPYFPPPLGNMIIPNILAGYC</sequence>